<accession>A0A9W6QU83</accession>
<evidence type="ECO:0000313" key="3">
    <source>
        <dbReference type="Proteomes" id="UP001165042"/>
    </source>
</evidence>
<evidence type="ECO:0000256" key="1">
    <source>
        <dbReference type="ARBA" id="ARBA00006479"/>
    </source>
</evidence>
<dbReference type="Proteomes" id="UP001165042">
    <property type="component" value="Unassembled WGS sequence"/>
</dbReference>
<reference evidence="2" key="1">
    <citation type="submission" date="2023-02" db="EMBL/GenBank/DDBJ databases">
        <title>Actinokineospora globicatena NBRC 15670.</title>
        <authorList>
            <person name="Ichikawa N."/>
            <person name="Sato H."/>
            <person name="Tonouchi N."/>
        </authorList>
    </citation>
    <scope>NUCLEOTIDE SEQUENCE</scope>
    <source>
        <strain evidence="2">NBRC 15670</strain>
    </source>
</reference>
<proteinExistence type="inferred from homology"/>
<dbReference type="SUPFAM" id="SSF53067">
    <property type="entry name" value="Actin-like ATPase domain"/>
    <property type="match status" value="1"/>
</dbReference>
<protein>
    <submittedName>
        <fullName evidence="2">Glucokinase</fullName>
    </submittedName>
</protein>
<evidence type="ECO:0000313" key="2">
    <source>
        <dbReference type="EMBL" id="GLW95098.1"/>
    </source>
</evidence>
<dbReference type="Pfam" id="PF00480">
    <property type="entry name" value="ROK"/>
    <property type="match status" value="1"/>
</dbReference>
<name>A0A9W6QU83_9PSEU</name>
<dbReference type="PANTHER" id="PTHR18964">
    <property type="entry name" value="ROK (REPRESSOR, ORF, KINASE) FAMILY"/>
    <property type="match status" value="1"/>
</dbReference>
<dbReference type="InterPro" id="IPR043129">
    <property type="entry name" value="ATPase_NBD"/>
</dbReference>
<gene>
    <name evidence="2" type="primary">glk</name>
    <name evidence="2" type="ORF">Aglo03_59140</name>
</gene>
<dbReference type="EMBL" id="BSSD01000011">
    <property type="protein sequence ID" value="GLW95098.1"/>
    <property type="molecule type" value="Genomic_DNA"/>
</dbReference>
<keyword evidence="3" id="KW-1185">Reference proteome</keyword>
<organism evidence="2 3">
    <name type="scientific">Actinokineospora globicatena</name>
    <dbReference type="NCBI Taxonomy" id="103729"/>
    <lineage>
        <taxon>Bacteria</taxon>
        <taxon>Bacillati</taxon>
        <taxon>Actinomycetota</taxon>
        <taxon>Actinomycetes</taxon>
        <taxon>Pseudonocardiales</taxon>
        <taxon>Pseudonocardiaceae</taxon>
        <taxon>Actinokineospora</taxon>
    </lineage>
</organism>
<dbReference type="InterPro" id="IPR000600">
    <property type="entry name" value="ROK"/>
</dbReference>
<dbReference type="AlphaFoldDB" id="A0A9W6QU83"/>
<comment type="caution">
    <text evidence="2">The sequence shown here is derived from an EMBL/GenBank/DDBJ whole genome shotgun (WGS) entry which is preliminary data.</text>
</comment>
<dbReference type="RefSeq" id="WP_285612965.1">
    <property type="nucleotide sequence ID" value="NZ_BSSD01000011.1"/>
</dbReference>
<dbReference type="Gene3D" id="3.30.420.40">
    <property type="match status" value="2"/>
</dbReference>
<dbReference type="PANTHER" id="PTHR18964:SF149">
    <property type="entry name" value="BIFUNCTIONAL UDP-N-ACETYLGLUCOSAMINE 2-EPIMERASE_N-ACETYLMANNOSAMINE KINASE"/>
    <property type="match status" value="1"/>
</dbReference>
<sequence>MAADQHVVAVDVGGTSIKAALVDRDLRAVETLREPTRRVGEVADVGQIAELVNRLGAGHDVVGAGVAVPGVVDDELGLVRTAVNLGWHDVPLRAELESATSVPLLVRHDVRTGGLAEFTVGAGKGAADAMFLPVGTGIAAAVQVDGAMLGASGYAGEIGHLIVDPGGAVCGCGARGCLETLAAAPAFARRYAERTGRTITDAAGVAGLLATDPDARAVWRDAVDALATALQAAVTLFGPSVIVIGGGVAEAGEALIAPLREELLNRLQFQRRPDVVRAALGQDAGRVGAALLGWQAADKP</sequence>
<comment type="similarity">
    <text evidence="1">Belongs to the ROK (NagC/XylR) family.</text>
</comment>